<proteinExistence type="predicted"/>
<protein>
    <submittedName>
        <fullName evidence="1">Uncharacterized protein</fullName>
    </submittedName>
</protein>
<name>A0A7V0N0C5_UNCAE</name>
<organism evidence="1">
    <name type="scientific">Aerophobetes bacterium</name>
    <dbReference type="NCBI Taxonomy" id="2030807"/>
    <lineage>
        <taxon>Bacteria</taxon>
        <taxon>Candidatus Aerophobota</taxon>
    </lineage>
</organism>
<dbReference type="EMBL" id="DRBC01000096">
    <property type="protein sequence ID" value="HDN84431.1"/>
    <property type="molecule type" value="Genomic_DNA"/>
</dbReference>
<sequence>MKKLYWCVGLIGGILCSAFTGGVEEFVLRRIKAPSIIGWIEGKRQFLVRAQALLQEDPNCDEVFVVFKQLQEISQKSDFSLRLPVYVKQEINELFRDVERVLSEYEDYLSQNFRRFFGDIDVPFPSEYLKAIWKGQIEFASNPQELRRQLEEGFMWVKRHRQGLFTSLVYKWKQVPLPSLRMLIDLALWEKGERFLCRESFLRTRFAIYGGRSLRGFIPLYGGLHPLLLKLKLYPSPCDYSNWKEYIIEAKKNGGGIDTRVVSQEVMSPFTQRQFLEEGSQELGEDLYEFVNRRNFFKRYEFLSGSTLSFLLHGYKSLEELRQKLEIPPQDLSGWQELLDRGVRVRWDEVDDEVKVELILARIPKSCWNLIPRDFVKAGLYGLLDRYGSVEALQKELLIPQLLPPELITFRLSFSQLQKIEEAVKRFSRGDLSWESLNPAEVKLIQRYVLLRACSSLNMRVSEFFSDPDNFSLPLPVFNNKSLDSLIAYWGGIPQLIEGLELRNILETQWESNSYPAYATYWSLVLIVKIAQDLNYLQAEINLDNLHKLAWEASFGYKKLETVLNALSLLGKDEEIFNKGKKLGGIFRKILVYLTLNKVFQVNGEQFQIMEEEFQKRFSSLREILLQEKANEYLLSAQLRRIWPRL</sequence>
<reference evidence="1" key="1">
    <citation type="journal article" date="2020" name="mSystems">
        <title>Genome- and Community-Level Interaction Insights into Carbon Utilization and Element Cycling Functions of Hydrothermarchaeota in Hydrothermal Sediment.</title>
        <authorList>
            <person name="Zhou Z."/>
            <person name="Liu Y."/>
            <person name="Xu W."/>
            <person name="Pan J."/>
            <person name="Luo Z.H."/>
            <person name="Li M."/>
        </authorList>
    </citation>
    <scope>NUCLEOTIDE SEQUENCE [LARGE SCALE GENOMIC DNA]</scope>
    <source>
        <strain evidence="1">HyVt-219</strain>
    </source>
</reference>
<evidence type="ECO:0000313" key="1">
    <source>
        <dbReference type="EMBL" id="HDN84431.1"/>
    </source>
</evidence>
<dbReference type="AlphaFoldDB" id="A0A7V0N0C5"/>
<dbReference type="Proteomes" id="UP000885660">
    <property type="component" value="Unassembled WGS sequence"/>
</dbReference>
<comment type="caution">
    <text evidence="1">The sequence shown here is derived from an EMBL/GenBank/DDBJ whole genome shotgun (WGS) entry which is preliminary data.</text>
</comment>
<gene>
    <name evidence="1" type="ORF">ENG47_01575</name>
</gene>
<accession>A0A7V0N0C5</accession>